<protein>
    <submittedName>
        <fullName evidence="1">Uncharacterized protein</fullName>
    </submittedName>
</protein>
<accession>A0ACC3S906</accession>
<keyword evidence="2" id="KW-1185">Reference proteome</keyword>
<gene>
    <name evidence="1" type="ORF">M8818_005810</name>
</gene>
<comment type="caution">
    <text evidence="1">The sequence shown here is derived from an EMBL/GenBank/DDBJ whole genome shotgun (WGS) entry which is preliminary data.</text>
</comment>
<reference evidence="1" key="1">
    <citation type="submission" date="2024-02" db="EMBL/GenBank/DDBJ databases">
        <title>Metagenome Assembled Genome of Zalaria obscura JY119.</title>
        <authorList>
            <person name="Vighnesh L."/>
            <person name="Jagadeeshwari U."/>
            <person name="Venkata Ramana C."/>
            <person name="Sasikala C."/>
        </authorList>
    </citation>
    <scope>NUCLEOTIDE SEQUENCE</scope>
    <source>
        <strain evidence="1">JY119</strain>
    </source>
</reference>
<organism evidence="1 2">
    <name type="scientific">Zalaria obscura</name>
    <dbReference type="NCBI Taxonomy" id="2024903"/>
    <lineage>
        <taxon>Eukaryota</taxon>
        <taxon>Fungi</taxon>
        <taxon>Dikarya</taxon>
        <taxon>Ascomycota</taxon>
        <taxon>Pezizomycotina</taxon>
        <taxon>Dothideomycetes</taxon>
        <taxon>Dothideomycetidae</taxon>
        <taxon>Dothideales</taxon>
        <taxon>Zalariaceae</taxon>
        <taxon>Zalaria</taxon>
    </lineage>
</organism>
<evidence type="ECO:0000313" key="2">
    <source>
        <dbReference type="Proteomes" id="UP001320706"/>
    </source>
</evidence>
<sequence>MDRTLVVIGACFVIVFDEYRLTVNGLVFGLLAILLTGAAKSFYTAYVQTVQSPIEEAETRIFFTRLVVGSSMLTAGFCFAFSESTQGMTIPSKQVLIYCLNLITSALATVLGSSLLFRVTGTSDSNLMGFSLVGIVAFLSRQTPIPLYASLLQVGAFAVATISASDNVFKGDLELAQIPYMTLHQLPKQSDSFVTRPIEERAHSPGSMYDQDSNGQTEDHPLFEAHKNRFPAWAKVIKILLLFLAICAWVGFLLDNFVSTRLAGEGVARVRLDLDYKPASQLDIVVSMFEEPTSSAKTMMDELAQIPSIAEREPRFLIYTKDPSADVEALKNETGASMVVKLDNKGREGDTYLHHIFTQWDSLAAQTFFLQGEVHNPREFFPRVEDYYGPDTGMLSLGFSGYSCDCNECGDRFGWYDDSDVISNVYQEGNTRVEEKKHTRDEEKEVTFARKIARLTTTTNTSAASIEQWCAQFGPAGRHALLA</sequence>
<evidence type="ECO:0000313" key="1">
    <source>
        <dbReference type="EMBL" id="KAK8202281.1"/>
    </source>
</evidence>
<dbReference type="EMBL" id="JAMKPW020000033">
    <property type="protein sequence ID" value="KAK8202281.1"/>
    <property type="molecule type" value="Genomic_DNA"/>
</dbReference>
<name>A0ACC3S906_9PEZI</name>
<dbReference type="Proteomes" id="UP001320706">
    <property type="component" value="Unassembled WGS sequence"/>
</dbReference>
<proteinExistence type="predicted"/>